<dbReference type="SMART" id="SM00028">
    <property type="entry name" value="TPR"/>
    <property type="match status" value="2"/>
</dbReference>
<dbReference type="AlphaFoldDB" id="A0A2A5JU06"/>
<dbReference type="Gene3D" id="1.25.40.10">
    <property type="entry name" value="Tetratricopeptide repeat domain"/>
    <property type="match status" value="1"/>
</dbReference>
<dbReference type="EMBL" id="NKHF01000022">
    <property type="protein sequence ID" value="PCK32964.1"/>
    <property type="molecule type" value="Genomic_DNA"/>
</dbReference>
<feature type="repeat" description="TPR" evidence="1">
    <location>
        <begin position="166"/>
        <end position="199"/>
    </location>
</feature>
<gene>
    <name evidence="2" type="ORF">CEX98_04170</name>
</gene>
<dbReference type="Proteomes" id="UP000228621">
    <property type="component" value="Unassembled WGS sequence"/>
</dbReference>
<dbReference type="InterPro" id="IPR011990">
    <property type="entry name" value="TPR-like_helical_dom_sf"/>
</dbReference>
<protein>
    <submittedName>
        <fullName evidence="2">Uncharacterized protein</fullName>
    </submittedName>
</protein>
<comment type="caution">
    <text evidence="2">The sequence shown here is derived from an EMBL/GenBank/DDBJ whole genome shotgun (WGS) entry which is preliminary data.</text>
</comment>
<organism evidence="2 3">
    <name type="scientific">Pseudoalteromonas piscicida</name>
    <dbReference type="NCBI Taxonomy" id="43662"/>
    <lineage>
        <taxon>Bacteria</taxon>
        <taxon>Pseudomonadati</taxon>
        <taxon>Pseudomonadota</taxon>
        <taxon>Gammaproteobacteria</taxon>
        <taxon>Alteromonadales</taxon>
        <taxon>Pseudoalteromonadaceae</taxon>
        <taxon>Pseudoalteromonas</taxon>
    </lineage>
</organism>
<evidence type="ECO:0000256" key="1">
    <source>
        <dbReference type="PROSITE-ProRule" id="PRU00339"/>
    </source>
</evidence>
<keyword evidence="1" id="KW-0802">TPR repeat</keyword>
<dbReference type="RefSeq" id="WP_099640863.1">
    <property type="nucleotide sequence ID" value="NZ_NKHF01000022.1"/>
</dbReference>
<evidence type="ECO:0000313" key="3">
    <source>
        <dbReference type="Proteomes" id="UP000228621"/>
    </source>
</evidence>
<name>A0A2A5JU06_PSEO7</name>
<dbReference type="OrthoDB" id="6284557at2"/>
<sequence>MKIVAFFLLVTTASTTFDFDAFKQLVKNKPAEAIEQYQREIVRPGLSVETQYDLHFAAIRASAMAFDNQVFSNAVKALQADEFQTLVEQNKVKLVSNIGVGYRLRDQNEQAILHYRCAMNASSNYHHKSALKVNIAIAYMRLGQPTVGYDLLIGIDSELLPSFMQAGLNTALGNALFTLGKYQEALTHYQRASAYHTKAGNGRGVWEVELNTLGVYILRQELMPYFDKLKALAQDKRFVAQTAHYMKWLALLAQRLEAEQRGKVFSTTEDMQALALGAAKEGYARIVNAHIDQFTLPLLHVSKFSANRAPLPDELAKPWCRSL</sequence>
<keyword evidence="3" id="KW-1185">Reference proteome</keyword>
<dbReference type="SUPFAM" id="SSF48452">
    <property type="entry name" value="TPR-like"/>
    <property type="match status" value="1"/>
</dbReference>
<reference evidence="3" key="1">
    <citation type="journal article" date="2019" name="Genome Announc.">
        <title>Draft Genome Sequence of Pseudoalteromonas piscicida Strain 36Y ROTHPW, an Hypersaline Seawater Isolate from the South Coast of Sonora, Mexico.</title>
        <authorList>
            <person name="Sanchez-Diaz R."/>
            <person name="Molina-Garza Z.J."/>
            <person name="Cruz-Suarez L.E."/>
            <person name="Selvin J."/>
            <person name="Kiran G.S."/>
            <person name="Ibarra-Gamez J.C."/>
            <person name="Gomez-Gil B."/>
            <person name="Galaviz-Silva L."/>
        </authorList>
    </citation>
    <scope>NUCLEOTIDE SEQUENCE [LARGE SCALE GENOMIC DNA]</scope>
    <source>
        <strain evidence="3">36Y_RITHPW</strain>
    </source>
</reference>
<proteinExistence type="predicted"/>
<dbReference type="PROSITE" id="PS50005">
    <property type="entry name" value="TPR"/>
    <property type="match status" value="1"/>
</dbReference>
<dbReference type="InterPro" id="IPR019734">
    <property type="entry name" value="TPR_rpt"/>
</dbReference>
<accession>A0A2A5JU06</accession>
<evidence type="ECO:0000313" key="2">
    <source>
        <dbReference type="EMBL" id="PCK32964.1"/>
    </source>
</evidence>